<evidence type="ECO:0000256" key="2">
    <source>
        <dbReference type="ARBA" id="ARBA00022475"/>
    </source>
</evidence>
<dbReference type="Gene3D" id="1.20.1250.20">
    <property type="entry name" value="MFS general substrate transporter like domains"/>
    <property type="match status" value="1"/>
</dbReference>
<dbReference type="STRING" id="203122.Sde_2452"/>
<dbReference type="OrthoDB" id="9812221at2"/>
<feature type="domain" description="Major facilitator superfamily (MFS) profile" evidence="7">
    <location>
        <begin position="6"/>
        <end position="389"/>
    </location>
</feature>
<organism evidence="8 9">
    <name type="scientific">Saccharophagus degradans (strain 2-40 / ATCC 43961 / DSM 17024)</name>
    <dbReference type="NCBI Taxonomy" id="203122"/>
    <lineage>
        <taxon>Bacteria</taxon>
        <taxon>Pseudomonadati</taxon>
        <taxon>Pseudomonadota</taxon>
        <taxon>Gammaproteobacteria</taxon>
        <taxon>Cellvibrionales</taxon>
        <taxon>Cellvibrionaceae</taxon>
        <taxon>Saccharophagus</taxon>
    </lineage>
</organism>
<sequence length="408" mass="44118">MQNKHIVFLVVLVQFINALDFVLVMPMGPDLALGLGFGLEHISWVASSYTISAAVVSLLSVMHLDKFDRKKVLVFSLIGMLLSTAMGGLSTDLTSLLLSRVLAGGFGGMAISIGVSIVADVVPQEQRGKALGMVMAGFPLSAILGIPLALYISDQTSWQSAFYLLAAFIFVVLLTIVWQLPKLVGHREANQGLFDLRELIRRPEMGIGILLVGICVFPAFLIVPHVSTINQFNYGFPRADLSYLYLATGIINLIFVLITGRLADKYSALTVGSFWAVVLAADITLWMIFAVSWPVVILHLIFFVSFTALMIPSASLASKIPAANQRAGFSALQSFFQYLATGLAASASFFVIHADAEGNLMNLKQLGLIAIASLVLIPVAIWFIERRLKLASKQRSVDVSPAVNDAAI</sequence>
<feature type="transmembrane region" description="Helical" evidence="6">
    <location>
        <begin position="130"/>
        <end position="150"/>
    </location>
</feature>
<evidence type="ECO:0000256" key="1">
    <source>
        <dbReference type="ARBA" id="ARBA00004651"/>
    </source>
</evidence>
<evidence type="ECO:0000256" key="3">
    <source>
        <dbReference type="ARBA" id="ARBA00022692"/>
    </source>
</evidence>
<keyword evidence="5 6" id="KW-0472">Membrane</keyword>
<dbReference type="GeneID" id="98614113"/>
<dbReference type="PROSITE" id="PS50850">
    <property type="entry name" value="MFS"/>
    <property type="match status" value="1"/>
</dbReference>
<dbReference type="InterPro" id="IPR036259">
    <property type="entry name" value="MFS_trans_sf"/>
</dbReference>
<dbReference type="PANTHER" id="PTHR43124">
    <property type="entry name" value="PURINE EFFLUX PUMP PBUE"/>
    <property type="match status" value="1"/>
</dbReference>
<feature type="transmembrane region" description="Helical" evidence="6">
    <location>
        <begin position="162"/>
        <end position="184"/>
    </location>
</feature>
<evidence type="ECO:0000256" key="4">
    <source>
        <dbReference type="ARBA" id="ARBA00022989"/>
    </source>
</evidence>
<evidence type="ECO:0000256" key="6">
    <source>
        <dbReference type="SAM" id="Phobius"/>
    </source>
</evidence>
<evidence type="ECO:0000313" key="9">
    <source>
        <dbReference type="Proteomes" id="UP000001947"/>
    </source>
</evidence>
<feature type="transmembrane region" description="Helical" evidence="6">
    <location>
        <begin position="295"/>
        <end position="314"/>
    </location>
</feature>
<keyword evidence="4 6" id="KW-1133">Transmembrane helix</keyword>
<accession>Q21HW7</accession>
<dbReference type="SUPFAM" id="SSF103473">
    <property type="entry name" value="MFS general substrate transporter"/>
    <property type="match status" value="1"/>
</dbReference>
<keyword evidence="9" id="KW-1185">Reference proteome</keyword>
<dbReference type="InterPro" id="IPR011701">
    <property type="entry name" value="MFS"/>
</dbReference>
<feature type="transmembrane region" description="Helical" evidence="6">
    <location>
        <begin position="42"/>
        <end position="61"/>
    </location>
</feature>
<dbReference type="eggNOG" id="COG2814">
    <property type="taxonomic scope" value="Bacteria"/>
</dbReference>
<dbReference type="EMBL" id="CP000282">
    <property type="protein sequence ID" value="ABD81712.1"/>
    <property type="molecule type" value="Genomic_DNA"/>
</dbReference>
<dbReference type="RefSeq" id="WP_011468929.1">
    <property type="nucleotide sequence ID" value="NC_007912.1"/>
</dbReference>
<feature type="transmembrane region" description="Helical" evidence="6">
    <location>
        <begin position="335"/>
        <end position="354"/>
    </location>
</feature>
<evidence type="ECO:0000259" key="7">
    <source>
        <dbReference type="PROSITE" id="PS50850"/>
    </source>
</evidence>
<name>Q21HW7_SACD2</name>
<dbReference type="HOGENOM" id="CLU_001265_61_5_6"/>
<feature type="transmembrane region" description="Helical" evidence="6">
    <location>
        <begin position="366"/>
        <end position="384"/>
    </location>
</feature>
<dbReference type="PANTHER" id="PTHR43124:SF3">
    <property type="entry name" value="CHLORAMPHENICOL EFFLUX PUMP RV0191"/>
    <property type="match status" value="1"/>
</dbReference>
<feature type="transmembrane region" description="Helical" evidence="6">
    <location>
        <begin position="73"/>
        <end position="91"/>
    </location>
</feature>
<protein>
    <submittedName>
        <fullName evidence="8">Major facilitator superfamily MFS_1</fullName>
    </submittedName>
</protein>
<feature type="transmembrane region" description="Helical" evidence="6">
    <location>
        <begin position="243"/>
        <end position="262"/>
    </location>
</feature>
<feature type="transmembrane region" description="Helical" evidence="6">
    <location>
        <begin position="205"/>
        <end position="223"/>
    </location>
</feature>
<dbReference type="InterPro" id="IPR050189">
    <property type="entry name" value="MFS_Efflux_Transporters"/>
</dbReference>
<dbReference type="GO" id="GO:0022857">
    <property type="term" value="F:transmembrane transporter activity"/>
    <property type="evidence" value="ECO:0007669"/>
    <property type="project" value="InterPro"/>
</dbReference>
<dbReference type="InterPro" id="IPR020846">
    <property type="entry name" value="MFS_dom"/>
</dbReference>
<dbReference type="Pfam" id="PF07690">
    <property type="entry name" value="MFS_1"/>
    <property type="match status" value="1"/>
</dbReference>
<dbReference type="AlphaFoldDB" id="Q21HW7"/>
<feature type="transmembrane region" description="Helical" evidence="6">
    <location>
        <begin position="269"/>
        <end position="289"/>
    </location>
</feature>
<proteinExistence type="predicted"/>
<keyword evidence="3 6" id="KW-0812">Transmembrane</keyword>
<evidence type="ECO:0000256" key="5">
    <source>
        <dbReference type="ARBA" id="ARBA00023136"/>
    </source>
</evidence>
<dbReference type="GO" id="GO:0005886">
    <property type="term" value="C:plasma membrane"/>
    <property type="evidence" value="ECO:0007669"/>
    <property type="project" value="UniProtKB-SubCell"/>
</dbReference>
<feature type="transmembrane region" description="Helical" evidence="6">
    <location>
        <begin position="97"/>
        <end position="118"/>
    </location>
</feature>
<evidence type="ECO:0000313" key="8">
    <source>
        <dbReference type="EMBL" id="ABD81712.1"/>
    </source>
</evidence>
<dbReference type="Proteomes" id="UP000001947">
    <property type="component" value="Chromosome"/>
</dbReference>
<comment type="subcellular location">
    <subcellularLocation>
        <location evidence="1">Cell membrane</location>
        <topology evidence="1">Multi-pass membrane protein</topology>
    </subcellularLocation>
</comment>
<keyword evidence="2" id="KW-1003">Cell membrane</keyword>
<gene>
    <name evidence="8" type="ordered locus">Sde_2452</name>
</gene>
<dbReference type="KEGG" id="sde:Sde_2452"/>
<reference evidence="8 9" key="1">
    <citation type="journal article" date="2008" name="PLoS Genet.">
        <title>Complete genome sequence of the complex carbohydrate-degrading marine bacterium, Saccharophagus degradans strain 2-40 T.</title>
        <authorList>
            <person name="Weiner R.M."/>
            <person name="Taylor L.E.II."/>
            <person name="Henrissat B."/>
            <person name="Hauser L."/>
            <person name="Land M."/>
            <person name="Coutinho P.M."/>
            <person name="Rancurel C."/>
            <person name="Saunders E.H."/>
            <person name="Longmire A.G."/>
            <person name="Zhang H."/>
            <person name="Bayer E.A."/>
            <person name="Gilbert H.J."/>
            <person name="Larimer F."/>
            <person name="Zhulin I.B."/>
            <person name="Ekborg N.A."/>
            <person name="Lamed R."/>
            <person name="Richardson P.M."/>
            <person name="Borovok I."/>
            <person name="Hutcheson S."/>
        </authorList>
    </citation>
    <scope>NUCLEOTIDE SEQUENCE [LARGE SCALE GENOMIC DNA]</scope>
    <source>
        <strain evidence="9">2-40 / ATCC 43961 / DSM 17024</strain>
    </source>
</reference>